<feature type="domain" description="PH" evidence="2">
    <location>
        <begin position="1"/>
        <end position="56"/>
    </location>
</feature>
<dbReference type="PROSITE" id="PS50003">
    <property type="entry name" value="PH_DOMAIN"/>
    <property type="match status" value="1"/>
</dbReference>
<dbReference type="STRING" id="1147741.A0A0R3RMW5"/>
<feature type="compositionally biased region" description="Acidic residues" evidence="1">
    <location>
        <begin position="113"/>
        <end position="125"/>
    </location>
</feature>
<proteinExistence type="predicted"/>
<organism evidence="3 4">
    <name type="scientific">Elaeophora elaphi</name>
    <dbReference type="NCBI Taxonomy" id="1147741"/>
    <lineage>
        <taxon>Eukaryota</taxon>
        <taxon>Metazoa</taxon>
        <taxon>Ecdysozoa</taxon>
        <taxon>Nematoda</taxon>
        <taxon>Chromadorea</taxon>
        <taxon>Rhabditida</taxon>
        <taxon>Spirurina</taxon>
        <taxon>Spiruromorpha</taxon>
        <taxon>Filarioidea</taxon>
        <taxon>Onchocercidae</taxon>
        <taxon>Elaeophora</taxon>
    </lineage>
</organism>
<reference evidence="4" key="1">
    <citation type="submission" date="2017-02" db="UniProtKB">
        <authorList>
            <consortium name="WormBaseParasite"/>
        </authorList>
    </citation>
    <scope>IDENTIFICATION</scope>
</reference>
<evidence type="ECO:0000259" key="2">
    <source>
        <dbReference type="PROSITE" id="PS50003"/>
    </source>
</evidence>
<evidence type="ECO:0000256" key="1">
    <source>
        <dbReference type="SAM" id="MobiDB-lite"/>
    </source>
</evidence>
<protein>
    <submittedName>
        <fullName evidence="4">PH domain-containing protein</fullName>
    </submittedName>
</protein>
<name>A0A0R3RMW5_9BILA</name>
<keyword evidence="3" id="KW-1185">Reference proteome</keyword>
<feature type="compositionally biased region" description="Polar residues" evidence="1">
    <location>
        <begin position="88"/>
        <end position="108"/>
    </location>
</feature>
<dbReference type="WBParaSite" id="EEL_0000282501-mRNA-1">
    <property type="protein sequence ID" value="EEL_0000282501-mRNA-1"/>
    <property type="gene ID" value="EEL_0000282501"/>
</dbReference>
<dbReference type="InterPro" id="IPR001849">
    <property type="entry name" value="PH_domain"/>
</dbReference>
<evidence type="ECO:0000313" key="4">
    <source>
        <dbReference type="WBParaSite" id="EEL_0000282501-mRNA-1"/>
    </source>
</evidence>
<evidence type="ECO:0000313" key="3">
    <source>
        <dbReference type="Proteomes" id="UP000050640"/>
    </source>
</evidence>
<dbReference type="AlphaFoldDB" id="A0A0R3RMW5"/>
<dbReference type="Proteomes" id="UP000050640">
    <property type="component" value="Unplaced"/>
</dbReference>
<feature type="region of interest" description="Disordered" evidence="1">
    <location>
        <begin position="88"/>
        <end position="125"/>
    </location>
</feature>
<sequence length="125" mass="14649">MPEKINSGQFFSVSSKFAFVIIHLTRYYQVVSIFTLQVANKRDKESWIRKFQESIENYESIQLNHMLNCTPLYSSLFLRRCSSSRLMQPNTRTYQNPSDVKPSYSGTQLEKPVEDESVDTEDQHL</sequence>
<accession>A0A0R3RMW5</accession>